<evidence type="ECO:0000313" key="1">
    <source>
        <dbReference type="Proteomes" id="UP000790787"/>
    </source>
</evidence>
<protein>
    <submittedName>
        <fullName evidence="2">Uncharacterized protein LOC107829852</fullName>
    </submittedName>
</protein>
<accession>A0AC58SN18</accession>
<proteinExistence type="predicted"/>
<keyword evidence="1" id="KW-1185">Reference proteome</keyword>
<name>A0AC58SN18_TOBAC</name>
<dbReference type="Proteomes" id="UP000790787">
    <property type="component" value="Chromosome 14"/>
</dbReference>
<evidence type="ECO:0000313" key="2">
    <source>
        <dbReference type="RefSeq" id="XP_075086371.1"/>
    </source>
</evidence>
<sequence>MTITRFFKAIPTSPSSGTSSPFPSTSPCPIIHDNIKPSTELNKDEMLNLDLKPDPAERKQISEYSPNLRDRVRRYYIKEGPCQPQRFNAHIGEVNSLHNRCLRDLMNQEQSILTSFDKQSEKAKSEYRLRLTTSIDVARFLIKQGMPFRGHNEGGTSTKRGNFLELLQCAKETMKAIVKEMNGDYFGILVDESKDVSHKEQMSLAIYSLLLERSLSRPQIRRQGYDGASNMQGEINGLKTLILKDTLSAYCVHCFAHQLQLTLVAVAKKHYDVDQFFDIVTNVLNTIGSSFKRR</sequence>
<dbReference type="RefSeq" id="XP_075086371.1">
    <property type="nucleotide sequence ID" value="XM_075230270.1"/>
</dbReference>
<reference evidence="1" key="1">
    <citation type="journal article" date="2014" name="Nat. Commun.">
        <title>The tobacco genome sequence and its comparison with those of tomato and potato.</title>
        <authorList>
            <person name="Sierro N."/>
            <person name="Battey J.N."/>
            <person name="Ouadi S."/>
            <person name="Bakaher N."/>
            <person name="Bovet L."/>
            <person name="Willig A."/>
            <person name="Goepfert S."/>
            <person name="Peitsch M.C."/>
            <person name="Ivanov N.V."/>
        </authorList>
    </citation>
    <scope>NUCLEOTIDE SEQUENCE [LARGE SCALE GENOMIC DNA]</scope>
</reference>
<gene>
    <name evidence="2" type="primary">LOC107829852</name>
</gene>
<reference evidence="2" key="2">
    <citation type="submission" date="2025-08" db="UniProtKB">
        <authorList>
            <consortium name="RefSeq"/>
        </authorList>
    </citation>
    <scope>IDENTIFICATION</scope>
    <source>
        <tissue evidence="2">Leaf</tissue>
    </source>
</reference>
<organism evidence="1 2">
    <name type="scientific">Nicotiana tabacum</name>
    <name type="common">Common tobacco</name>
    <dbReference type="NCBI Taxonomy" id="4097"/>
    <lineage>
        <taxon>Eukaryota</taxon>
        <taxon>Viridiplantae</taxon>
        <taxon>Streptophyta</taxon>
        <taxon>Embryophyta</taxon>
        <taxon>Tracheophyta</taxon>
        <taxon>Spermatophyta</taxon>
        <taxon>Magnoliopsida</taxon>
        <taxon>eudicotyledons</taxon>
        <taxon>Gunneridae</taxon>
        <taxon>Pentapetalae</taxon>
        <taxon>asterids</taxon>
        <taxon>lamiids</taxon>
        <taxon>Solanales</taxon>
        <taxon>Solanaceae</taxon>
        <taxon>Nicotianoideae</taxon>
        <taxon>Nicotianeae</taxon>
        <taxon>Nicotiana</taxon>
    </lineage>
</organism>